<reference evidence="3" key="1">
    <citation type="journal article" date="2015" name="Nat. Genet.">
        <title>The genome and transcriptome of the zoonotic hookworm Ancylostoma ceylanicum identify infection-specific gene families.</title>
        <authorList>
            <person name="Schwarz E.M."/>
            <person name="Hu Y."/>
            <person name="Antoshechkin I."/>
            <person name="Miller M.M."/>
            <person name="Sternberg P.W."/>
            <person name="Aroian R.V."/>
        </authorList>
    </citation>
    <scope>NUCLEOTIDE SEQUENCE</scope>
    <source>
        <strain evidence="3">HY135</strain>
    </source>
</reference>
<keyword evidence="3" id="KW-1185">Reference proteome</keyword>
<evidence type="ECO:0000313" key="3">
    <source>
        <dbReference type="Proteomes" id="UP000024635"/>
    </source>
</evidence>
<feature type="signal peptide" evidence="1">
    <location>
        <begin position="1"/>
        <end position="27"/>
    </location>
</feature>
<evidence type="ECO:0000313" key="2">
    <source>
        <dbReference type="EMBL" id="EYC39369.1"/>
    </source>
</evidence>
<keyword evidence="1" id="KW-0732">Signal</keyword>
<comment type="caution">
    <text evidence="2">The sequence shown here is derived from an EMBL/GenBank/DDBJ whole genome shotgun (WGS) entry which is preliminary data.</text>
</comment>
<gene>
    <name evidence="2" type="primary">Acey_s0659.g1260</name>
    <name evidence="2" type="synonym">ASPR-s0659.g1260</name>
    <name evidence="2" type="ORF">Y032_0659g1260</name>
</gene>
<feature type="chain" id="PRO_5001491851" description="SCP domain-containing protein" evidence="1">
    <location>
        <begin position="28"/>
        <end position="165"/>
    </location>
</feature>
<dbReference type="OrthoDB" id="10391949at2759"/>
<dbReference type="EMBL" id="JARK01000259">
    <property type="protein sequence ID" value="EYC39369.1"/>
    <property type="molecule type" value="Genomic_DNA"/>
</dbReference>
<name>A0A016WHS2_9BILA</name>
<evidence type="ECO:0000256" key="1">
    <source>
        <dbReference type="SAM" id="SignalP"/>
    </source>
</evidence>
<proteinExistence type="predicted"/>
<dbReference type="Pfam" id="PF17641">
    <property type="entry name" value="ASPRs"/>
    <property type="match status" value="1"/>
</dbReference>
<accession>A0A016WHS2</accession>
<protein>
    <recommendedName>
        <fullName evidence="4">SCP domain-containing protein</fullName>
    </recommendedName>
</protein>
<dbReference type="Proteomes" id="UP000024635">
    <property type="component" value="Unassembled WGS sequence"/>
</dbReference>
<dbReference type="InterPro" id="IPR035109">
    <property type="entry name" value="ASPR"/>
</dbReference>
<dbReference type="AlphaFoldDB" id="A0A016WHS2"/>
<sequence length="165" mass="18466">MITHSAVATMVLFVTLALVVFCSSSLASAPKGYESALKGCDGHDATLAVIRGPISLELFKQHPELHNMDYSCKLEKRVHEAIGQSNPQDYLERKYEGEYNWYFEYEEPKSDQSDDFFKNAVKSWEERYNTVNHVGIPVYQPYGFGCAGVLKGPNSKVACVFGAKL</sequence>
<evidence type="ECO:0008006" key="4">
    <source>
        <dbReference type="Google" id="ProtNLM"/>
    </source>
</evidence>
<organism evidence="2 3">
    <name type="scientific">Ancylostoma ceylanicum</name>
    <dbReference type="NCBI Taxonomy" id="53326"/>
    <lineage>
        <taxon>Eukaryota</taxon>
        <taxon>Metazoa</taxon>
        <taxon>Ecdysozoa</taxon>
        <taxon>Nematoda</taxon>
        <taxon>Chromadorea</taxon>
        <taxon>Rhabditida</taxon>
        <taxon>Rhabditina</taxon>
        <taxon>Rhabditomorpha</taxon>
        <taxon>Strongyloidea</taxon>
        <taxon>Ancylostomatidae</taxon>
        <taxon>Ancylostomatinae</taxon>
        <taxon>Ancylostoma</taxon>
    </lineage>
</organism>